<dbReference type="SUPFAM" id="SSF55729">
    <property type="entry name" value="Acyl-CoA N-acyltransferases (Nat)"/>
    <property type="match status" value="1"/>
</dbReference>
<organism evidence="8 9">
    <name type="scientific">Acinetobacter vivianii</name>
    <dbReference type="NCBI Taxonomy" id="1776742"/>
    <lineage>
        <taxon>Bacteria</taxon>
        <taxon>Pseudomonadati</taxon>
        <taxon>Pseudomonadota</taxon>
        <taxon>Gammaproteobacteria</taxon>
        <taxon>Moraxellales</taxon>
        <taxon>Moraxellaceae</taxon>
        <taxon>Acinetobacter</taxon>
    </lineage>
</organism>
<comment type="similarity">
    <text evidence="1">Belongs to the acetyltransferase family. GNAT subfamily.</text>
</comment>
<name>N8WFU8_9GAMM</name>
<dbReference type="Gene3D" id="3.40.630.30">
    <property type="match status" value="1"/>
</dbReference>
<proteinExistence type="inferred from homology"/>
<evidence type="ECO:0000256" key="5">
    <source>
        <dbReference type="ARBA" id="ARBA00023315"/>
    </source>
</evidence>
<dbReference type="EMBL" id="APPC01000009">
    <property type="protein sequence ID" value="ENU93854.1"/>
    <property type="molecule type" value="Genomic_DNA"/>
</dbReference>
<dbReference type="eggNOG" id="COG0456">
    <property type="taxonomic scope" value="Bacteria"/>
</dbReference>
<evidence type="ECO:0000256" key="4">
    <source>
        <dbReference type="ARBA" id="ARBA00022679"/>
    </source>
</evidence>
<keyword evidence="4" id="KW-0808">Transferase</keyword>
<keyword evidence="5" id="KW-0012">Acyltransferase</keyword>
<dbReference type="GO" id="GO:0016747">
    <property type="term" value="F:acyltransferase activity, transferring groups other than amino-acyl groups"/>
    <property type="evidence" value="ECO:0007669"/>
    <property type="project" value="InterPro"/>
</dbReference>
<evidence type="ECO:0000256" key="1">
    <source>
        <dbReference type="ARBA" id="ARBA00009342"/>
    </source>
</evidence>
<protein>
    <recommendedName>
        <fullName evidence="7">N-acetyltransferase domain-containing protein</fullName>
    </recommendedName>
</protein>
<dbReference type="PATRIC" id="fig|1217712.3.peg.545"/>
<dbReference type="InterPro" id="IPR000182">
    <property type="entry name" value="GNAT_dom"/>
</dbReference>
<sequence>MIQPLTQDYDNLTECQKESRKNFNSSDPWVNTHLQSQFGQQNSKGLAKGFTLLDTTDTQIIGCYSITPIDVQFNLTKEEVKQIGLVKGVPITRPLPAYLIVSLGIDQNFEGRGLGKLLLIEALMRIYEICQHAGGVGVVVDTSNENVHTFYEKYGFQKVPNTENRYFLARKELIDLFESTSEETSTEVTT</sequence>
<gene>
    <name evidence="8" type="ORF">F971_00572</name>
</gene>
<dbReference type="AlphaFoldDB" id="N8WFU8"/>
<dbReference type="PROSITE" id="PS51186">
    <property type="entry name" value="GNAT"/>
    <property type="match status" value="1"/>
</dbReference>
<dbReference type="Proteomes" id="UP000013049">
    <property type="component" value="Unassembled WGS sequence"/>
</dbReference>
<evidence type="ECO:0000256" key="6">
    <source>
        <dbReference type="ARBA" id="ARBA00049880"/>
    </source>
</evidence>
<dbReference type="PANTHER" id="PTHR36449">
    <property type="entry name" value="ACETYLTRANSFERASE-RELATED"/>
    <property type="match status" value="1"/>
</dbReference>
<dbReference type="InterPro" id="IPR016181">
    <property type="entry name" value="Acyl_CoA_acyltransferase"/>
</dbReference>
<comment type="caution">
    <text evidence="8">The sequence shown here is derived from an EMBL/GenBank/DDBJ whole genome shotgun (WGS) entry which is preliminary data.</text>
</comment>
<dbReference type="RefSeq" id="WP_004775011.1">
    <property type="nucleotide sequence ID" value="NZ_KB849365.1"/>
</dbReference>
<dbReference type="CDD" id="cd04301">
    <property type="entry name" value="NAT_SF"/>
    <property type="match status" value="1"/>
</dbReference>
<evidence type="ECO:0000259" key="7">
    <source>
        <dbReference type="PROSITE" id="PS51186"/>
    </source>
</evidence>
<keyword evidence="3" id="KW-1277">Toxin-antitoxin system</keyword>
<keyword evidence="2" id="KW-0678">Repressor</keyword>
<evidence type="ECO:0000256" key="2">
    <source>
        <dbReference type="ARBA" id="ARBA00022491"/>
    </source>
</evidence>
<evidence type="ECO:0000313" key="8">
    <source>
        <dbReference type="EMBL" id="ENU93854.1"/>
    </source>
</evidence>
<dbReference type="HOGENOM" id="CLU_101288_3_1_6"/>
<dbReference type="Pfam" id="PF00583">
    <property type="entry name" value="Acetyltransf_1"/>
    <property type="match status" value="1"/>
</dbReference>
<comment type="catalytic activity">
    <reaction evidence="6">
        <text>glycyl-tRNA(Gly) + acetyl-CoA = N-acetylglycyl-tRNA(Gly) + CoA + H(+)</text>
        <dbReference type="Rhea" id="RHEA:81867"/>
        <dbReference type="Rhea" id="RHEA-COMP:9683"/>
        <dbReference type="Rhea" id="RHEA-COMP:19766"/>
        <dbReference type="ChEBI" id="CHEBI:15378"/>
        <dbReference type="ChEBI" id="CHEBI:57287"/>
        <dbReference type="ChEBI" id="CHEBI:57288"/>
        <dbReference type="ChEBI" id="CHEBI:78522"/>
        <dbReference type="ChEBI" id="CHEBI:232036"/>
    </reaction>
</comment>
<reference evidence="8 9" key="1">
    <citation type="submission" date="2013-02" db="EMBL/GenBank/DDBJ databases">
        <title>The Genome Sequence of Acinetobacter sp. NIPH 758.</title>
        <authorList>
            <consortium name="The Broad Institute Genome Sequencing Platform"/>
            <consortium name="The Broad Institute Genome Sequencing Center for Infectious Disease"/>
            <person name="Cerqueira G."/>
            <person name="Feldgarden M."/>
            <person name="Courvalin P."/>
            <person name="Perichon B."/>
            <person name="Grillot-Courvalin C."/>
            <person name="Clermont D."/>
            <person name="Rocha E."/>
            <person name="Yoon E.-J."/>
            <person name="Nemec A."/>
            <person name="Walker B."/>
            <person name="Young S.K."/>
            <person name="Zeng Q."/>
            <person name="Gargeya S."/>
            <person name="Fitzgerald M."/>
            <person name="Haas B."/>
            <person name="Abouelleil A."/>
            <person name="Alvarado L."/>
            <person name="Arachchi H.M."/>
            <person name="Berlin A.M."/>
            <person name="Chapman S.B."/>
            <person name="Dewar J."/>
            <person name="Goldberg J."/>
            <person name="Griggs A."/>
            <person name="Gujja S."/>
            <person name="Hansen M."/>
            <person name="Howarth C."/>
            <person name="Imamovic A."/>
            <person name="Larimer J."/>
            <person name="McCowan C."/>
            <person name="Murphy C."/>
            <person name="Neiman D."/>
            <person name="Pearson M."/>
            <person name="Priest M."/>
            <person name="Roberts A."/>
            <person name="Saif S."/>
            <person name="Shea T."/>
            <person name="Sisk P."/>
            <person name="Sykes S."/>
            <person name="Wortman J."/>
            <person name="Nusbaum C."/>
            <person name="Birren B."/>
        </authorList>
    </citation>
    <scope>NUCLEOTIDE SEQUENCE [LARGE SCALE GENOMIC DNA]</scope>
    <source>
        <strain evidence="8 9">NIPH 758</strain>
    </source>
</reference>
<accession>N8WFU8</accession>
<evidence type="ECO:0000313" key="9">
    <source>
        <dbReference type="Proteomes" id="UP000013049"/>
    </source>
</evidence>
<feature type="domain" description="N-acetyltransferase" evidence="7">
    <location>
        <begin position="1"/>
        <end position="174"/>
    </location>
</feature>
<dbReference type="PANTHER" id="PTHR36449:SF1">
    <property type="entry name" value="ACETYLTRANSFERASE"/>
    <property type="match status" value="1"/>
</dbReference>
<evidence type="ECO:0000256" key="3">
    <source>
        <dbReference type="ARBA" id="ARBA00022649"/>
    </source>
</evidence>